<dbReference type="RefSeq" id="WP_011964260.1">
    <property type="nucleotide sequence ID" value="NC_009613.3"/>
</dbReference>
<dbReference type="OrthoDB" id="1447966at2"/>
<dbReference type="Pfam" id="PF15933">
    <property type="entry name" value="RnlB_antitoxin"/>
    <property type="match status" value="1"/>
</dbReference>
<sequence>MDRSTYILKNVNVNQYKIILISKDMSRLQEYISSVENDLQINKTKSYVLFDLLLNNNIDDRFYKCFFDGNKFVRDTLTKVQNSEIDNEINFLTSSYYLKNDYLFEDLFFTKEYKNQILNKLQKIVKNTAGNSGLAQLGF</sequence>
<dbReference type="PATRIC" id="fig|402612.5.peg.2198"/>
<dbReference type="AlphaFoldDB" id="A6H1K0"/>
<dbReference type="HOGENOM" id="CLU_1977157_0_0_10"/>
<accession>A6H1K0</accession>
<dbReference type="Proteomes" id="UP000006394">
    <property type="component" value="Chromosome"/>
</dbReference>
<organism evidence="1 2">
    <name type="scientific">Flavobacterium psychrophilum (strain ATCC 49511 / DSM 21280 / CIP 103535 / JIP02/86)</name>
    <dbReference type="NCBI Taxonomy" id="402612"/>
    <lineage>
        <taxon>Bacteria</taxon>
        <taxon>Pseudomonadati</taxon>
        <taxon>Bacteroidota</taxon>
        <taxon>Flavobacteriia</taxon>
        <taxon>Flavobacteriales</taxon>
        <taxon>Flavobacteriaceae</taxon>
        <taxon>Flavobacterium</taxon>
    </lineage>
</organism>
<dbReference type="InterPro" id="IPR031834">
    <property type="entry name" value="RnlB/LsoB_antitoxin"/>
</dbReference>
<reference evidence="1 2" key="1">
    <citation type="journal article" date="2007" name="Nat. Biotechnol.">
        <title>Complete genome sequence of the fish pathogen Flavobacterium psychrophilum.</title>
        <authorList>
            <person name="Duchaud E."/>
            <person name="Boussaha M."/>
            <person name="Loux V."/>
            <person name="Bernardet J.F."/>
            <person name="Michel C."/>
            <person name="Kerouault B."/>
            <person name="Mondot S."/>
            <person name="Nicolas P."/>
            <person name="Bossy R."/>
            <person name="Caron C."/>
            <person name="Bessieres P."/>
            <person name="Gibrat J.F."/>
            <person name="Claverol S."/>
            <person name="Dumetz F."/>
            <person name="Le Henaff M."/>
            <person name="Benmansour A."/>
        </authorList>
    </citation>
    <scope>NUCLEOTIDE SEQUENCE [LARGE SCALE GENOMIC DNA]</scope>
    <source>
        <strain evidence="2">ATCC 49511 / DSM 21280 / CIP 103535 / JIP02/86</strain>
    </source>
</reference>
<protein>
    <submittedName>
        <fullName evidence="1">Uncharacterized protein</fullName>
    </submittedName>
</protein>
<evidence type="ECO:0000313" key="1">
    <source>
        <dbReference type="EMBL" id="CAL44224.1"/>
    </source>
</evidence>
<name>A6H1K0_FLAPJ</name>
<evidence type="ECO:0000313" key="2">
    <source>
        <dbReference type="Proteomes" id="UP000006394"/>
    </source>
</evidence>
<gene>
    <name evidence="1" type="ordered locus">FP2163</name>
</gene>
<dbReference type="KEGG" id="fps:FP2163"/>
<proteinExistence type="predicted"/>
<dbReference type="EMBL" id="AM398681">
    <property type="protein sequence ID" value="CAL44224.1"/>
    <property type="molecule type" value="Genomic_DNA"/>
</dbReference>
<dbReference type="EnsemblBacteria" id="CAL44224">
    <property type="protein sequence ID" value="CAL44224"/>
    <property type="gene ID" value="FP2163"/>
</dbReference>
<keyword evidence="2" id="KW-1185">Reference proteome</keyword>
<dbReference type="GeneID" id="66551652"/>